<dbReference type="InterPro" id="IPR003661">
    <property type="entry name" value="HisK_dim/P_dom"/>
</dbReference>
<dbReference type="SMART" id="SM00086">
    <property type="entry name" value="PAC"/>
    <property type="match status" value="4"/>
</dbReference>
<dbReference type="Gene3D" id="3.30.450.20">
    <property type="entry name" value="PAS domain"/>
    <property type="match status" value="4"/>
</dbReference>
<feature type="region of interest" description="Disordered" evidence="7">
    <location>
        <begin position="1"/>
        <end position="23"/>
    </location>
</feature>
<dbReference type="Gene3D" id="3.30.565.10">
    <property type="entry name" value="Histidine kinase-like ATPase, C-terminal domain"/>
    <property type="match status" value="1"/>
</dbReference>
<comment type="caution">
    <text evidence="11">The sequence shown here is derived from an EMBL/GenBank/DDBJ whole genome shotgun (WGS) entry which is preliminary data.</text>
</comment>
<dbReference type="SMART" id="SM00388">
    <property type="entry name" value="HisKA"/>
    <property type="match status" value="1"/>
</dbReference>
<dbReference type="FunFam" id="3.30.565.10:FF:000006">
    <property type="entry name" value="Sensor histidine kinase WalK"/>
    <property type="match status" value="1"/>
</dbReference>
<evidence type="ECO:0000313" key="11">
    <source>
        <dbReference type="EMBL" id="NNU43462.1"/>
    </source>
</evidence>
<evidence type="ECO:0000256" key="1">
    <source>
        <dbReference type="ARBA" id="ARBA00000085"/>
    </source>
</evidence>
<protein>
    <recommendedName>
        <fullName evidence="3">histidine kinase</fullName>
        <ecNumber evidence="3">2.7.13.3</ecNumber>
    </recommendedName>
</protein>
<dbReference type="EMBL" id="JABFCS010000001">
    <property type="protein sequence ID" value="NNU43462.1"/>
    <property type="molecule type" value="Genomic_DNA"/>
</dbReference>
<dbReference type="InterPro" id="IPR005467">
    <property type="entry name" value="His_kinase_dom"/>
</dbReference>
<keyword evidence="6" id="KW-0418">Kinase</keyword>
<reference evidence="11 12" key="2">
    <citation type="submission" date="2020-06" db="EMBL/GenBank/DDBJ databases">
        <title>Ramlibacter rhizophilus sp. nov., isolated from rhizosphere soil of national flower Mugunghwa from South Korea.</title>
        <authorList>
            <person name="Zheng-Fei Y."/>
            <person name="Huan T."/>
        </authorList>
    </citation>
    <scope>NUCLEOTIDE SEQUENCE [LARGE SCALE GENOMIC DNA]</scope>
    <source>
        <strain evidence="11 12">B156</strain>
    </source>
</reference>
<gene>
    <name evidence="11" type="ORF">HK415_10275</name>
</gene>
<dbReference type="PROSITE" id="PS50109">
    <property type="entry name" value="HIS_KIN"/>
    <property type="match status" value="1"/>
</dbReference>
<organism evidence="11 12">
    <name type="scientific">Ramlibacter montanisoli</name>
    <dbReference type="NCBI Taxonomy" id="2732512"/>
    <lineage>
        <taxon>Bacteria</taxon>
        <taxon>Pseudomonadati</taxon>
        <taxon>Pseudomonadota</taxon>
        <taxon>Betaproteobacteria</taxon>
        <taxon>Burkholderiales</taxon>
        <taxon>Comamonadaceae</taxon>
        <taxon>Ramlibacter</taxon>
    </lineage>
</organism>
<dbReference type="InterPro" id="IPR036890">
    <property type="entry name" value="HATPase_C_sf"/>
</dbReference>
<feature type="domain" description="PAC" evidence="10">
    <location>
        <begin position="110"/>
        <end position="162"/>
    </location>
</feature>
<dbReference type="EC" id="2.7.13.3" evidence="3"/>
<feature type="domain" description="PAC" evidence="10">
    <location>
        <begin position="375"/>
        <end position="431"/>
    </location>
</feature>
<sequence>MADSGARCGDTPTQATWKPDLPPGGLAPLDLLEPTMDHIRLALEASGTGLWTWDLRTEAVGWSAECFRIHGLGGDEKPEHAADFFLLVHPHDRERVERTVRAAIETRSPYECEFRVVRPGGETVWVENRGRASYGPDGEPQLMMGTVVDISLRKRAAAAEEELALLHRHAAAEHAERVQLALDAGAIIGTWVWHVPTNHFAADALFARSFGLDPRECREGLSLEQVMESIHPEDLPRVRDAIAESMARGGPYRCEYRVRREDGLYHWIEANGRVELGADGAPLRFPGVLLDIGERRRAEAERDQANALLRTFIEAVPGVVYAKDSAGRMLVANRGVLDLVGKPAEQVIGRTDAEFLDDSAQAQVVMANDRRIMESGMPQKLLEEVRLPDGSPAWWLSSKAPLRAADGAVIGLIGASIDVTDRVRMEQTLRERERELQTLADNLPDIVARFDPGLRHVFVNTAVERATGIPREDFLGRTNRELGMPAQLCDLWDAALRGAFERNERGTVEFAYDTPAGRRHFLSRFLPEAGPDGQVRHLLSIVSDITQQKEGEEALRLESQRKDEFLATLAHELRNPLAPIRNSVQLLRRVGPASPHAGKAVDILDRQVVHMVRLVDDLLDVARIGQGKVALQVARVSLQSAVEAALETSRPLVEAAGHQLRVELPAQPLQVKGDPVRLAQVFVNLLNNAAKYTPRGGRITVAVERAGDRGVVRVADTGNGIPAHMLGTVFDLFVQVRDHADQAQGGLGIGLSLVRRLVEMHGGTVEVHSAGPGLGSTFTVSLPLAEGA</sequence>
<dbReference type="InterPro" id="IPR003594">
    <property type="entry name" value="HATPase_dom"/>
</dbReference>
<dbReference type="Gene3D" id="1.10.287.130">
    <property type="match status" value="1"/>
</dbReference>
<dbReference type="InterPro" id="IPR000700">
    <property type="entry name" value="PAS-assoc_C"/>
</dbReference>
<keyword evidence="5" id="KW-0808">Transferase</keyword>
<keyword evidence="4" id="KW-0597">Phosphoprotein</keyword>
<dbReference type="PRINTS" id="PR00344">
    <property type="entry name" value="BCTRLSENSOR"/>
</dbReference>
<dbReference type="SMART" id="SM00387">
    <property type="entry name" value="HATPase_c"/>
    <property type="match status" value="1"/>
</dbReference>
<dbReference type="SMART" id="SM00091">
    <property type="entry name" value="PAS"/>
    <property type="match status" value="4"/>
</dbReference>
<dbReference type="Proteomes" id="UP000552954">
    <property type="component" value="Unassembled WGS sequence"/>
</dbReference>
<proteinExistence type="predicted"/>
<dbReference type="InterPro" id="IPR004358">
    <property type="entry name" value="Sig_transdc_His_kin-like_C"/>
</dbReference>
<dbReference type="InterPro" id="IPR001610">
    <property type="entry name" value="PAC"/>
</dbReference>
<dbReference type="InterPro" id="IPR013655">
    <property type="entry name" value="PAS_fold_3"/>
</dbReference>
<dbReference type="PANTHER" id="PTHR43304">
    <property type="entry name" value="PHYTOCHROME-LIKE PROTEIN CPH1"/>
    <property type="match status" value="1"/>
</dbReference>
<evidence type="ECO:0000256" key="6">
    <source>
        <dbReference type="ARBA" id="ARBA00022777"/>
    </source>
</evidence>
<keyword evidence="12" id="KW-1185">Reference proteome</keyword>
<feature type="domain" description="PAS" evidence="9">
    <location>
        <begin position="35"/>
        <end position="107"/>
    </location>
</feature>
<feature type="domain" description="PAS" evidence="9">
    <location>
        <begin position="432"/>
        <end position="503"/>
    </location>
</feature>
<dbReference type="Pfam" id="PF00512">
    <property type="entry name" value="HisKA"/>
    <property type="match status" value="1"/>
</dbReference>
<dbReference type="InterPro" id="IPR052162">
    <property type="entry name" value="Sensor_kinase/Photoreceptor"/>
</dbReference>
<evidence type="ECO:0000259" key="8">
    <source>
        <dbReference type="PROSITE" id="PS50109"/>
    </source>
</evidence>
<evidence type="ECO:0000313" key="12">
    <source>
        <dbReference type="Proteomes" id="UP000552954"/>
    </source>
</evidence>
<feature type="domain" description="PAS" evidence="9">
    <location>
        <begin position="305"/>
        <end position="376"/>
    </location>
</feature>
<dbReference type="CDD" id="cd00130">
    <property type="entry name" value="PAS"/>
    <property type="match status" value="4"/>
</dbReference>
<dbReference type="Pfam" id="PF02518">
    <property type="entry name" value="HATPase_c"/>
    <property type="match status" value="1"/>
</dbReference>
<reference evidence="11 12" key="1">
    <citation type="submission" date="2020-05" db="EMBL/GenBank/DDBJ databases">
        <authorList>
            <person name="Khan S.A."/>
            <person name="Jeon C.O."/>
            <person name="Chun B.H."/>
        </authorList>
    </citation>
    <scope>NUCLEOTIDE SEQUENCE [LARGE SCALE GENOMIC DNA]</scope>
    <source>
        <strain evidence="11 12">B156</strain>
    </source>
</reference>
<dbReference type="PROSITE" id="PS50112">
    <property type="entry name" value="PAS"/>
    <property type="match status" value="3"/>
</dbReference>
<dbReference type="InterPro" id="IPR000014">
    <property type="entry name" value="PAS"/>
</dbReference>
<dbReference type="SUPFAM" id="SSF55874">
    <property type="entry name" value="ATPase domain of HSP90 chaperone/DNA topoisomerase II/histidine kinase"/>
    <property type="match status" value="1"/>
</dbReference>
<dbReference type="SUPFAM" id="SSF55785">
    <property type="entry name" value="PYP-like sensor domain (PAS domain)"/>
    <property type="match status" value="4"/>
</dbReference>
<evidence type="ECO:0000256" key="5">
    <source>
        <dbReference type="ARBA" id="ARBA00022679"/>
    </source>
</evidence>
<dbReference type="Gene3D" id="2.10.70.100">
    <property type="match status" value="1"/>
</dbReference>
<dbReference type="InterPro" id="IPR035965">
    <property type="entry name" value="PAS-like_dom_sf"/>
</dbReference>
<dbReference type="AlphaFoldDB" id="A0A849K4Y4"/>
<dbReference type="PROSITE" id="PS50113">
    <property type="entry name" value="PAC"/>
    <property type="match status" value="4"/>
</dbReference>
<dbReference type="NCBIfam" id="TIGR00229">
    <property type="entry name" value="sensory_box"/>
    <property type="match status" value="4"/>
</dbReference>
<feature type="domain" description="Histidine kinase" evidence="8">
    <location>
        <begin position="568"/>
        <end position="786"/>
    </location>
</feature>
<comment type="catalytic activity">
    <reaction evidence="1">
        <text>ATP + protein L-histidine = ADP + protein N-phospho-L-histidine.</text>
        <dbReference type="EC" id="2.7.13.3"/>
    </reaction>
</comment>
<dbReference type="GO" id="GO:0000155">
    <property type="term" value="F:phosphorelay sensor kinase activity"/>
    <property type="evidence" value="ECO:0007669"/>
    <property type="project" value="InterPro"/>
</dbReference>
<feature type="domain" description="PAC" evidence="10">
    <location>
        <begin position="506"/>
        <end position="557"/>
    </location>
</feature>
<name>A0A849K4Y4_9BURK</name>
<evidence type="ECO:0000256" key="2">
    <source>
        <dbReference type="ARBA" id="ARBA00004429"/>
    </source>
</evidence>
<dbReference type="CDD" id="cd00082">
    <property type="entry name" value="HisKA"/>
    <property type="match status" value="1"/>
</dbReference>
<dbReference type="SUPFAM" id="SSF47384">
    <property type="entry name" value="Homodimeric domain of signal transducing histidine kinase"/>
    <property type="match status" value="1"/>
</dbReference>
<dbReference type="GO" id="GO:0005886">
    <property type="term" value="C:plasma membrane"/>
    <property type="evidence" value="ECO:0007669"/>
    <property type="project" value="UniProtKB-SubCell"/>
</dbReference>
<evidence type="ECO:0000256" key="4">
    <source>
        <dbReference type="ARBA" id="ARBA00022553"/>
    </source>
</evidence>
<dbReference type="PANTHER" id="PTHR43304:SF1">
    <property type="entry name" value="PAC DOMAIN-CONTAINING PROTEIN"/>
    <property type="match status" value="1"/>
</dbReference>
<comment type="subcellular location">
    <subcellularLocation>
        <location evidence="2">Cell inner membrane</location>
        <topology evidence="2">Multi-pass membrane protein</topology>
    </subcellularLocation>
</comment>
<dbReference type="InterPro" id="IPR013656">
    <property type="entry name" value="PAS_4"/>
</dbReference>
<dbReference type="InterPro" id="IPR036097">
    <property type="entry name" value="HisK_dim/P_sf"/>
</dbReference>
<evidence type="ECO:0000256" key="7">
    <source>
        <dbReference type="SAM" id="MobiDB-lite"/>
    </source>
</evidence>
<evidence type="ECO:0000256" key="3">
    <source>
        <dbReference type="ARBA" id="ARBA00012438"/>
    </source>
</evidence>
<feature type="domain" description="PAC" evidence="10">
    <location>
        <begin position="252"/>
        <end position="304"/>
    </location>
</feature>
<dbReference type="RefSeq" id="WP_171558696.1">
    <property type="nucleotide sequence ID" value="NZ_JABFCS010000001.1"/>
</dbReference>
<accession>A0A849K4Y4</accession>
<evidence type="ECO:0000259" key="10">
    <source>
        <dbReference type="PROSITE" id="PS50113"/>
    </source>
</evidence>
<dbReference type="Pfam" id="PF08447">
    <property type="entry name" value="PAS_3"/>
    <property type="match status" value="2"/>
</dbReference>
<dbReference type="Pfam" id="PF08448">
    <property type="entry name" value="PAS_4"/>
    <property type="match status" value="2"/>
</dbReference>
<evidence type="ECO:0000259" key="9">
    <source>
        <dbReference type="PROSITE" id="PS50112"/>
    </source>
</evidence>